<dbReference type="AlphaFoldDB" id="A0A078MI32"/>
<dbReference type="OrthoDB" id="9182237at2"/>
<dbReference type="PANTHER" id="PTHR38602">
    <property type="entry name" value="INNER MEMBRANE PROTEIN-RELATED"/>
    <property type="match status" value="1"/>
</dbReference>
<dbReference type="Pfam" id="PF09838">
    <property type="entry name" value="DUF2065"/>
    <property type="match status" value="1"/>
</dbReference>
<keyword evidence="1" id="KW-1133">Transmembrane helix</keyword>
<dbReference type="EMBL" id="LK391969">
    <property type="protein sequence ID" value="CEF27399.1"/>
    <property type="molecule type" value="Genomic_DNA"/>
</dbReference>
<evidence type="ECO:0000256" key="1">
    <source>
        <dbReference type="SAM" id="Phobius"/>
    </source>
</evidence>
<keyword evidence="1 2" id="KW-0812">Transmembrane</keyword>
<gene>
    <name evidence="2" type="ORF">BN1049_02348</name>
</gene>
<sequence>MWQSLAAALCLVLVLEGLMPFLAPRMWKRMLVEVSGMSDRQLRVAGLLSMLAGTACLYLIR</sequence>
<proteinExistence type="predicted"/>
<keyword evidence="1" id="KW-0472">Membrane</keyword>
<reference evidence="2" key="1">
    <citation type="submission" date="2014-07" db="EMBL/GenBank/DDBJ databases">
        <authorList>
            <person name="Urmite Genomes Urmite Genomes"/>
        </authorList>
    </citation>
    <scope>NUCLEOTIDE SEQUENCE</scope>
    <source>
        <strain evidence="2">12M76_air</strain>
    </source>
</reference>
<feature type="transmembrane region" description="Helical" evidence="1">
    <location>
        <begin position="44"/>
        <end position="60"/>
    </location>
</feature>
<dbReference type="RefSeq" id="WP_044500121.1">
    <property type="nucleotide sequence ID" value="NZ_LK391969.1"/>
</dbReference>
<dbReference type="PANTHER" id="PTHR38602:SF1">
    <property type="entry name" value="INNER MEMBRANE PROTEIN"/>
    <property type="match status" value="1"/>
</dbReference>
<name>A0A078MI32_9PSED</name>
<dbReference type="EMBL" id="LM997413">
    <property type="protein sequence ID" value="CEA05934.1"/>
    <property type="molecule type" value="Genomic_DNA"/>
</dbReference>
<dbReference type="PATRIC" id="fig|1461581.3.peg.2315"/>
<organism evidence="2">
    <name type="scientific">Pseudomonas saudimassiliensis</name>
    <dbReference type="NCBI Taxonomy" id="1461581"/>
    <lineage>
        <taxon>Bacteria</taxon>
        <taxon>Pseudomonadati</taxon>
        <taxon>Pseudomonadota</taxon>
        <taxon>Gammaproteobacteria</taxon>
        <taxon>Pseudomonadales</taxon>
        <taxon>Pseudomonadaceae</taxon>
        <taxon>Pseudomonas</taxon>
    </lineage>
</organism>
<protein>
    <submittedName>
        <fullName evidence="2">Putative transmembrane protein</fullName>
    </submittedName>
</protein>
<dbReference type="InterPro" id="IPR019201">
    <property type="entry name" value="DUF2065"/>
</dbReference>
<evidence type="ECO:0000313" key="2">
    <source>
        <dbReference type="EMBL" id="CEA05934.1"/>
    </source>
</evidence>
<accession>A0A078MI32</accession>